<evidence type="ECO:0000313" key="5">
    <source>
        <dbReference type="Proteomes" id="UP000282731"/>
    </source>
</evidence>
<dbReference type="EMBL" id="CP025334">
    <property type="protein sequence ID" value="AZT95706.1"/>
    <property type="molecule type" value="Genomic_DNA"/>
</dbReference>
<sequence>MMSTATDLAEIARAIAEQAEKLDRARGALREHPEQVADVVDPLVGMLLSIDRVIDAAGTAFQEHGATAVTTFGDQARGSARAMFDGGLLTAASDQVLSLRNTLMGVSAESSSLVWPEHDPLAAEELLNYRRFLEQRERQLDPDAESRPTAAESPKRGGVERP</sequence>
<evidence type="ECO:0000313" key="3">
    <source>
        <dbReference type="EMBL" id="PCC18376.1"/>
    </source>
</evidence>
<dbReference type="RefSeq" id="WP_096157933.1">
    <property type="nucleotide sequence ID" value="NZ_CP025333.1"/>
</dbReference>
<dbReference type="GeneID" id="60904576"/>
<feature type="compositionally biased region" description="Basic and acidic residues" evidence="1">
    <location>
        <begin position="153"/>
        <end position="162"/>
    </location>
</feature>
<accession>A0A2A3X3V3</accession>
<evidence type="ECO:0000313" key="2">
    <source>
        <dbReference type="EMBL" id="AZT95706.1"/>
    </source>
</evidence>
<feature type="region of interest" description="Disordered" evidence="1">
    <location>
        <begin position="137"/>
        <end position="162"/>
    </location>
</feature>
<feature type="compositionally biased region" description="Basic and acidic residues" evidence="1">
    <location>
        <begin position="137"/>
        <end position="146"/>
    </location>
</feature>
<protein>
    <submittedName>
        <fullName evidence="3">Uncharacterized protein</fullName>
    </submittedName>
</protein>
<name>A0A2A3X3V3_BREAU</name>
<organism evidence="3 4">
    <name type="scientific">Brevibacterium aurantiacum</name>
    <dbReference type="NCBI Taxonomy" id="273384"/>
    <lineage>
        <taxon>Bacteria</taxon>
        <taxon>Bacillati</taxon>
        <taxon>Actinomycetota</taxon>
        <taxon>Actinomycetes</taxon>
        <taxon>Micrococcales</taxon>
        <taxon>Brevibacteriaceae</taxon>
        <taxon>Brevibacterium</taxon>
    </lineage>
</organism>
<reference evidence="3 4" key="1">
    <citation type="journal article" date="2017" name="Elife">
        <title>Extensive horizontal gene transfer in cheese-associated bacteria.</title>
        <authorList>
            <person name="Bonham K.S."/>
            <person name="Wolfe B.E."/>
            <person name="Dutton R.J."/>
        </authorList>
    </citation>
    <scope>NUCLEOTIDE SEQUENCE [LARGE SCALE GENOMIC DNA]</scope>
    <source>
        <strain evidence="3 4">JB5</strain>
    </source>
</reference>
<reference evidence="2 5" key="2">
    <citation type="submission" date="2017-12" db="EMBL/GenBank/DDBJ databases">
        <authorList>
            <person name="Levesque S."/>
        </authorList>
    </citation>
    <scope>NUCLEOTIDE SEQUENCE [LARGE SCALE GENOMIC DNA]</scope>
    <source>
        <strain evidence="2 5">SMQ-1420</strain>
    </source>
</reference>
<gene>
    <name evidence="3" type="ORF">CIK79_08775</name>
    <name evidence="2" type="ORF">CXR27_00835</name>
</gene>
<dbReference type="AlphaFoldDB" id="A0A2A3X3V3"/>
<dbReference type="Proteomes" id="UP000282731">
    <property type="component" value="Chromosome"/>
</dbReference>
<evidence type="ECO:0000256" key="1">
    <source>
        <dbReference type="SAM" id="MobiDB-lite"/>
    </source>
</evidence>
<reference evidence="2 5" key="3">
    <citation type="submission" date="2019-01" db="EMBL/GenBank/DDBJ databases">
        <title>Comparative genomic analysis of Brevibacterium aurantiacum sheds light on its evolution and its adaptation to smear-ripened cheeses.</title>
        <authorList>
            <person name="Moineau S."/>
        </authorList>
    </citation>
    <scope>NUCLEOTIDE SEQUENCE [LARGE SCALE GENOMIC DNA]</scope>
    <source>
        <strain evidence="2 5">SMQ-1420</strain>
    </source>
</reference>
<dbReference type="Proteomes" id="UP000218377">
    <property type="component" value="Unassembled WGS sequence"/>
</dbReference>
<evidence type="ECO:0000313" key="4">
    <source>
        <dbReference type="Proteomes" id="UP000218377"/>
    </source>
</evidence>
<proteinExistence type="predicted"/>
<dbReference type="EMBL" id="NRGX01000001">
    <property type="protein sequence ID" value="PCC18376.1"/>
    <property type="molecule type" value="Genomic_DNA"/>
</dbReference>